<dbReference type="SUPFAM" id="SSF81653">
    <property type="entry name" value="Calcium ATPase, transduction domain A"/>
    <property type="match status" value="1"/>
</dbReference>
<dbReference type="Pfam" id="PF00690">
    <property type="entry name" value="Cation_ATPase_N"/>
    <property type="match status" value="1"/>
</dbReference>
<evidence type="ECO:0000259" key="20">
    <source>
        <dbReference type="SMART" id="SM00831"/>
    </source>
</evidence>
<dbReference type="GO" id="GO:0005886">
    <property type="term" value="C:plasma membrane"/>
    <property type="evidence" value="ECO:0007669"/>
    <property type="project" value="UniProtKB-SubCell"/>
</dbReference>
<keyword evidence="11" id="KW-0067">ATP-binding</keyword>
<evidence type="ECO:0000256" key="11">
    <source>
        <dbReference type="ARBA" id="ARBA00022840"/>
    </source>
</evidence>
<dbReference type="PANTHER" id="PTHR42861">
    <property type="entry name" value="CALCIUM-TRANSPORTING ATPASE"/>
    <property type="match status" value="1"/>
</dbReference>
<evidence type="ECO:0000256" key="16">
    <source>
        <dbReference type="ARBA" id="ARBA00029806"/>
    </source>
</evidence>
<evidence type="ECO:0000256" key="13">
    <source>
        <dbReference type="ARBA" id="ARBA00022967"/>
    </source>
</evidence>
<dbReference type="InterPro" id="IPR006068">
    <property type="entry name" value="ATPase_P-typ_cation-transptr_C"/>
</dbReference>
<dbReference type="GO" id="GO:0005524">
    <property type="term" value="F:ATP binding"/>
    <property type="evidence" value="ECO:0007669"/>
    <property type="project" value="UniProtKB-KW"/>
</dbReference>
<evidence type="ECO:0000256" key="1">
    <source>
        <dbReference type="ARBA" id="ARBA00003954"/>
    </source>
</evidence>
<keyword evidence="13" id="KW-1278">Translocase</keyword>
<feature type="domain" description="Cation-transporting P-type ATPase N-terminal" evidence="20">
    <location>
        <begin position="3"/>
        <end position="55"/>
    </location>
</feature>
<keyword evidence="22" id="KW-1185">Reference proteome</keyword>
<dbReference type="Proteomes" id="UP000450676">
    <property type="component" value="Unassembled WGS sequence"/>
</dbReference>
<evidence type="ECO:0000256" key="19">
    <source>
        <dbReference type="SAM" id="Phobius"/>
    </source>
</evidence>
<dbReference type="NCBIfam" id="TIGR01494">
    <property type="entry name" value="ATPase_P-type"/>
    <property type="match status" value="2"/>
</dbReference>
<dbReference type="SFLD" id="SFLDS00003">
    <property type="entry name" value="Haloacid_Dehalogenase"/>
    <property type="match status" value="1"/>
</dbReference>
<evidence type="ECO:0000256" key="10">
    <source>
        <dbReference type="ARBA" id="ARBA00022741"/>
    </source>
</evidence>
<comment type="catalytic activity">
    <reaction evidence="17">
        <text>Mg(2+)(out) + ATP + H2O = Mg(2+)(in) + ADP + phosphate + H(+)</text>
        <dbReference type="Rhea" id="RHEA:10260"/>
        <dbReference type="ChEBI" id="CHEBI:15377"/>
        <dbReference type="ChEBI" id="CHEBI:15378"/>
        <dbReference type="ChEBI" id="CHEBI:18420"/>
        <dbReference type="ChEBI" id="CHEBI:30616"/>
        <dbReference type="ChEBI" id="CHEBI:43474"/>
        <dbReference type="ChEBI" id="CHEBI:456216"/>
        <dbReference type="EC" id="7.2.2.14"/>
    </reaction>
</comment>
<dbReference type="SUPFAM" id="SSF81665">
    <property type="entry name" value="Calcium ATPase, transmembrane domain M"/>
    <property type="match status" value="1"/>
</dbReference>
<dbReference type="Gene3D" id="3.40.1110.10">
    <property type="entry name" value="Calcium-transporting ATPase, cytoplasmic domain N"/>
    <property type="match status" value="1"/>
</dbReference>
<dbReference type="InterPro" id="IPR023214">
    <property type="entry name" value="HAD_sf"/>
</dbReference>
<dbReference type="GO" id="GO:0015444">
    <property type="term" value="F:P-type magnesium transporter activity"/>
    <property type="evidence" value="ECO:0007669"/>
    <property type="project" value="UniProtKB-EC"/>
</dbReference>
<keyword evidence="6" id="KW-1003">Cell membrane</keyword>
<feature type="transmembrane region" description="Helical" evidence="19">
    <location>
        <begin position="788"/>
        <end position="808"/>
    </location>
</feature>
<comment type="function">
    <text evidence="1">Mediates magnesium influx to the cytosol.</text>
</comment>
<dbReference type="InterPro" id="IPR044492">
    <property type="entry name" value="P_typ_ATPase_HD_dom"/>
</dbReference>
<dbReference type="PROSITE" id="PS00154">
    <property type="entry name" value="ATPASE_E1_E2"/>
    <property type="match status" value="1"/>
</dbReference>
<organism evidence="21 22">
    <name type="scientific">Pseudoduganella aquatica</name>
    <dbReference type="NCBI Taxonomy" id="2660641"/>
    <lineage>
        <taxon>Bacteria</taxon>
        <taxon>Pseudomonadati</taxon>
        <taxon>Pseudomonadota</taxon>
        <taxon>Betaproteobacteria</taxon>
        <taxon>Burkholderiales</taxon>
        <taxon>Oxalobacteraceae</taxon>
        <taxon>Telluria group</taxon>
        <taxon>Pseudoduganella</taxon>
    </lineage>
</organism>
<dbReference type="Pfam" id="PF13246">
    <property type="entry name" value="Cation_ATPase"/>
    <property type="match status" value="1"/>
</dbReference>
<dbReference type="PRINTS" id="PR01836">
    <property type="entry name" value="MGATPASE"/>
</dbReference>
<evidence type="ECO:0000256" key="7">
    <source>
        <dbReference type="ARBA" id="ARBA00022519"/>
    </source>
</evidence>
<feature type="transmembrane region" description="Helical" evidence="19">
    <location>
        <begin position="755"/>
        <end position="776"/>
    </location>
</feature>
<dbReference type="EC" id="7.2.2.14" evidence="4"/>
<keyword evidence="14 19" id="KW-1133">Transmembrane helix</keyword>
<evidence type="ECO:0000256" key="4">
    <source>
        <dbReference type="ARBA" id="ARBA00012786"/>
    </source>
</evidence>
<feature type="non-terminal residue" evidence="21">
    <location>
        <position position="1"/>
    </location>
</feature>
<dbReference type="InterPro" id="IPR036412">
    <property type="entry name" value="HAD-like_sf"/>
</dbReference>
<name>A0A7X4HIG7_9BURK</name>
<feature type="transmembrane region" description="Helical" evidence="19">
    <location>
        <begin position="694"/>
        <end position="717"/>
    </location>
</feature>
<dbReference type="SFLD" id="SFLDF00027">
    <property type="entry name" value="p-type_atpase"/>
    <property type="match status" value="1"/>
</dbReference>
<dbReference type="Gene3D" id="3.40.50.1000">
    <property type="entry name" value="HAD superfamily/HAD-like"/>
    <property type="match status" value="1"/>
</dbReference>
<evidence type="ECO:0000256" key="9">
    <source>
        <dbReference type="ARBA" id="ARBA00022692"/>
    </source>
</evidence>
<dbReference type="RefSeq" id="WP_161075641.1">
    <property type="nucleotide sequence ID" value="NZ_WWCU01000071.1"/>
</dbReference>
<keyword evidence="12" id="KW-0460">Magnesium</keyword>
<dbReference type="EMBL" id="WWCU01000071">
    <property type="protein sequence ID" value="MYN11378.1"/>
    <property type="molecule type" value="Genomic_DNA"/>
</dbReference>
<dbReference type="InterPro" id="IPR059000">
    <property type="entry name" value="ATPase_P-type_domA"/>
</dbReference>
<evidence type="ECO:0000256" key="18">
    <source>
        <dbReference type="SAM" id="MobiDB-lite"/>
    </source>
</evidence>
<dbReference type="SFLD" id="SFLDG00002">
    <property type="entry name" value="C1.7:_P-type_atpase_like"/>
    <property type="match status" value="1"/>
</dbReference>
<feature type="region of interest" description="Disordered" evidence="18">
    <location>
        <begin position="822"/>
        <end position="842"/>
    </location>
</feature>
<keyword evidence="15 19" id="KW-0472">Membrane</keyword>
<dbReference type="InterPro" id="IPR001757">
    <property type="entry name" value="P_typ_ATPase"/>
</dbReference>
<proteinExistence type="inferred from homology"/>
<dbReference type="Pfam" id="PF00689">
    <property type="entry name" value="Cation_ATPase_C"/>
    <property type="match status" value="1"/>
</dbReference>
<keyword evidence="7" id="KW-0997">Cell inner membrane</keyword>
<gene>
    <name evidence="21" type="primary">mgtA</name>
    <name evidence="21" type="ORF">GTP77_29115</name>
</gene>
<dbReference type="SMART" id="SM00831">
    <property type="entry name" value="Cation_ATPase_N"/>
    <property type="match status" value="1"/>
</dbReference>
<dbReference type="InterPro" id="IPR023298">
    <property type="entry name" value="ATPase_P-typ_TM_dom_sf"/>
</dbReference>
<evidence type="ECO:0000256" key="5">
    <source>
        <dbReference type="ARBA" id="ARBA00013555"/>
    </source>
</evidence>
<reference evidence="21 22" key="1">
    <citation type="submission" date="2019-12" db="EMBL/GenBank/DDBJ databases">
        <title>Novel species isolated from a subtropical stream in China.</title>
        <authorList>
            <person name="Lu H."/>
        </authorList>
    </citation>
    <scope>NUCLEOTIDE SEQUENCE [LARGE SCALE GENOMIC DNA]</scope>
    <source>
        <strain evidence="21 22">FT127W</strain>
    </source>
</reference>
<dbReference type="NCBIfam" id="TIGR01524">
    <property type="entry name" value="ATPase-IIIB_Mg"/>
    <property type="match status" value="1"/>
</dbReference>
<dbReference type="Gene3D" id="1.20.1110.10">
    <property type="entry name" value="Calcium-transporting ATPase, transmembrane domain"/>
    <property type="match status" value="1"/>
</dbReference>
<dbReference type="Pfam" id="PF00122">
    <property type="entry name" value="E1-E2_ATPase"/>
    <property type="match status" value="1"/>
</dbReference>
<dbReference type="InterPro" id="IPR008250">
    <property type="entry name" value="ATPase_P-typ_transduc_dom_A_sf"/>
</dbReference>
<keyword evidence="10" id="KW-0547">Nucleotide-binding</keyword>
<dbReference type="InterPro" id="IPR006415">
    <property type="entry name" value="P-type_ATPase_IIIB"/>
</dbReference>
<dbReference type="InterPro" id="IPR023299">
    <property type="entry name" value="ATPase_P-typ_cyto_dom_N"/>
</dbReference>
<evidence type="ECO:0000256" key="17">
    <source>
        <dbReference type="ARBA" id="ARBA00047295"/>
    </source>
</evidence>
<keyword evidence="8" id="KW-0597">Phosphoprotein</keyword>
<keyword evidence="9 19" id="KW-0812">Transmembrane</keyword>
<evidence type="ECO:0000256" key="3">
    <source>
        <dbReference type="ARBA" id="ARBA00008746"/>
    </source>
</evidence>
<evidence type="ECO:0000256" key="2">
    <source>
        <dbReference type="ARBA" id="ARBA00004429"/>
    </source>
</evidence>
<evidence type="ECO:0000313" key="22">
    <source>
        <dbReference type="Proteomes" id="UP000450676"/>
    </source>
</evidence>
<feature type="transmembrane region" description="Helical" evidence="19">
    <location>
        <begin position="723"/>
        <end position="743"/>
    </location>
</feature>
<feature type="transmembrane region" description="Helical" evidence="19">
    <location>
        <begin position="221"/>
        <end position="241"/>
    </location>
</feature>
<dbReference type="AlphaFoldDB" id="A0A7X4HIG7"/>
<comment type="subcellular location">
    <subcellularLocation>
        <location evidence="2">Cell inner membrane</location>
        <topology evidence="2">Multi-pass membrane protein</topology>
    </subcellularLocation>
</comment>
<protein>
    <recommendedName>
        <fullName evidence="5">Magnesium-transporting ATPase, P-type 1</fullName>
        <ecNumber evidence="4">7.2.2.14</ecNumber>
    </recommendedName>
    <alternativeName>
        <fullName evidence="16">Mg(2+) transport ATPase, P-type 1</fullName>
    </alternativeName>
</protein>
<dbReference type="InterPro" id="IPR018303">
    <property type="entry name" value="ATPase_P-typ_P_site"/>
</dbReference>
<dbReference type="GO" id="GO:0016887">
    <property type="term" value="F:ATP hydrolysis activity"/>
    <property type="evidence" value="ECO:0007669"/>
    <property type="project" value="InterPro"/>
</dbReference>
<evidence type="ECO:0000313" key="21">
    <source>
        <dbReference type="EMBL" id="MYN11378.1"/>
    </source>
</evidence>
<evidence type="ECO:0000256" key="12">
    <source>
        <dbReference type="ARBA" id="ARBA00022842"/>
    </source>
</evidence>
<dbReference type="SUPFAM" id="SSF56784">
    <property type="entry name" value="HAD-like"/>
    <property type="match status" value="1"/>
</dbReference>
<evidence type="ECO:0000256" key="14">
    <source>
        <dbReference type="ARBA" id="ARBA00022989"/>
    </source>
</evidence>
<evidence type="ECO:0000256" key="6">
    <source>
        <dbReference type="ARBA" id="ARBA00022475"/>
    </source>
</evidence>
<dbReference type="InterPro" id="IPR004014">
    <property type="entry name" value="ATPase_P-typ_cation-transptr_N"/>
</dbReference>
<dbReference type="Gene3D" id="2.70.150.10">
    <property type="entry name" value="Calcium-transporting ATPase, cytoplasmic transduction domain A"/>
    <property type="match status" value="1"/>
</dbReference>
<feature type="transmembrane region" description="Helical" evidence="19">
    <location>
        <begin position="247"/>
        <end position="272"/>
    </location>
</feature>
<evidence type="ECO:0000256" key="8">
    <source>
        <dbReference type="ARBA" id="ARBA00022553"/>
    </source>
</evidence>
<evidence type="ECO:0000256" key="15">
    <source>
        <dbReference type="ARBA" id="ARBA00023136"/>
    </source>
</evidence>
<sequence length="842" mass="89005">GEDFAAAAARLARYGPNLVRAPQQAALLWRFAGKLANPLVFILVLAGALSALTGDAASSAIVGAVVVLSVTLDVVQEYRAGAAAERLRQSVAVRARVLRDGEPAEAPLAELVPGDVVLLAAGDLVPCDGRVLEARDCYVNQALLTGESYPVEKAACEQSGGDDVLAAGNAVLLGTSVISGSARVLVCRTGQATALGEVARLLQAHEPPTDFERGTHRFGLLILRMTVSLVLFVLLVNVLLQRPLLESFLFAVALAVGLTPELLPMVVSVTLARGALRMAAARVVVKRLAAIQSLGSMDVLCTDKTGTLTEARIRLEQHLDPAGQDSARVLELAYLNSHFETGLRSPLDDAILAHGGAGAAGWRKIAECPFDFERRRVSVLIDNGATRLLVVKGAPEDILRLSARHGPDAAGAVQALDTAARAAIAARCEALGRDGMRVLGIAWREVAAEHGDAAVGDETALVFAGFATFLDPPKLSARPALAALAAAGVALKTVTGDNELVARHLFGQLGLPVRGVLSGAEIDGMDELALAARAERANLFCRVTPAQKSRILLALKRRGHVVGYLGDGINDAPALRAADVGVSVDGAADVAREAADMILLEHDLGVLHAAVLEGRRTFGNIMKYIMMGTSSNFGNMFSMAAASLLLPFLPMLPVQILLNNLLYDLSELPLPLDRVDPEYLARPQPWDMVLVRDFMLAMGSVSSVFDLLTFYVMLAVFDAGAALFQTGWFIESMATQVLVIFLIRTRRSPLRSRPHPALALAALAVLAVAVGLPYTALGAALGFVAPPAGFFLVLAGMLAAYLVAVEAVKQCFFRRRRAGEPRRGRTVQPARASGPPPNQELP</sequence>
<comment type="caution">
    <text evidence="21">The sequence shown here is derived from an EMBL/GenBank/DDBJ whole genome shotgun (WGS) entry which is preliminary data.</text>
</comment>
<comment type="similarity">
    <text evidence="3">Belongs to the cation transport ATPase (P-type) (TC 3.A.3) family. Type IIIB subfamily.</text>
</comment>
<accession>A0A7X4HIG7</accession>